<organism evidence="2 3">
    <name type="scientific">Rhizoctonia solani</name>
    <dbReference type="NCBI Taxonomy" id="456999"/>
    <lineage>
        <taxon>Eukaryota</taxon>
        <taxon>Fungi</taxon>
        <taxon>Dikarya</taxon>
        <taxon>Basidiomycota</taxon>
        <taxon>Agaricomycotina</taxon>
        <taxon>Agaricomycetes</taxon>
        <taxon>Cantharellales</taxon>
        <taxon>Ceratobasidiaceae</taxon>
        <taxon>Rhizoctonia</taxon>
    </lineage>
</organism>
<dbReference type="EMBL" id="CAJMWX010000487">
    <property type="protein sequence ID" value="CAE6418503.1"/>
    <property type="molecule type" value="Genomic_DNA"/>
</dbReference>
<comment type="caution">
    <text evidence="2">The sequence shown here is derived from an EMBL/GenBank/DDBJ whole genome shotgun (WGS) entry which is preliminary data.</text>
</comment>
<dbReference type="Proteomes" id="UP000663888">
    <property type="component" value="Unassembled WGS sequence"/>
</dbReference>
<accession>A0A8H3D506</accession>
<evidence type="ECO:0000313" key="2">
    <source>
        <dbReference type="EMBL" id="CAE6510959.1"/>
    </source>
</evidence>
<proteinExistence type="predicted"/>
<reference evidence="2" key="1">
    <citation type="submission" date="2021-01" db="EMBL/GenBank/DDBJ databases">
        <authorList>
            <person name="Kaushik A."/>
        </authorList>
    </citation>
    <scope>NUCLEOTIDE SEQUENCE</scope>
    <source>
        <strain evidence="1">AG4-R118</strain>
        <strain evidence="2">AG4-RS23</strain>
    </source>
</reference>
<dbReference type="AlphaFoldDB" id="A0A8H3D506"/>
<evidence type="ECO:0000313" key="3">
    <source>
        <dbReference type="Proteomes" id="UP000663861"/>
    </source>
</evidence>
<dbReference type="EMBL" id="CAJMWY010003897">
    <property type="protein sequence ID" value="CAE6510959.1"/>
    <property type="molecule type" value="Genomic_DNA"/>
</dbReference>
<name>A0A8H3D506_9AGAM</name>
<evidence type="ECO:0000313" key="1">
    <source>
        <dbReference type="EMBL" id="CAE6418503.1"/>
    </source>
</evidence>
<gene>
    <name evidence="2" type="ORF">RDB_LOCUS138045</name>
    <name evidence="1" type="ORF">RDB_LOCUS20014</name>
</gene>
<dbReference type="Proteomes" id="UP000663861">
    <property type="component" value="Unassembled WGS sequence"/>
</dbReference>
<sequence>MGTSFISQDLALQSTALVTATTRPLPQETIISSTEDDDSDPEGVRLILFTTPTLDRNTRENSLPFVLHCYSQWALVRVFEPLKLAQVMREQFVSQFSSGTTRTRAILIANVMGMFATDLKIDGTRKRILNNLVSDVRKSGSSFAATPLSVVPGLDRKNAMDTLDSMIEV</sequence>
<protein>
    <submittedName>
        <fullName evidence="2">Uncharacterized protein</fullName>
    </submittedName>
</protein>
<dbReference type="OrthoDB" id="498125at2759"/>